<evidence type="ECO:0000256" key="1">
    <source>
        <dbReference type="SAM" id="Phobius"/>
    </source>
</evidence>
<feature type="transmembrane region" description="Helical" evidence="1">
    <location>
        <begin position="47"/>
        <end position="67"/>
    </location>
</feature>
<organism evidence="3 4">
    <name type="scientific">Olea europaea subsp. europaea</name>
    <dbReference type="NCBI Taxonomy" id="158383"/>
    <lineage>
        <taxon>Eukaryota</taxon>
        <taxon>Viridiplantae</taxon>
        <taxon>Streptophyta</taxon>
        <taxon>Embryophyta</taxon>
        <taxon>Tracheophyta</taxon>
        <taxon>Spermatophyta</taxon>
        <taxon>Magnoliopsida</taxon>
        <taxon>eudicotyledons</taxon>
        <taxon>Gunneridae</taxon>
        <taxon>Pentapetalae</taxon>
        <taxon>asterids</taxon>
        <taxon>lamiids</taxon>
        <taxon>Lamiales</taxon>
        <taxon>Oleaceae</taxon>
        <taxon>Oleeae</taxon>
        <taxon>Olea</taxon>
    </lineage>
</organism>
<evidence type="ECO:0000313" key="3">
    <source>
        <dbReference type="EMBL" id="CAA2964041.1"/>
    </source>
</evidence>
<keyword evidence="1" id="KW-0812">Transmembrane</keyword>
<keyword evidence="2" id="KW-0732">Signal</keyword>
<dbReference type="Pfam" id="PF06376">
    <property type="entry name" value="AGP"/>
    <property type="match status" value="1"/>
</dbReference>
<accession>A0A8S0QF68</accession>
<dbReference type="EMBL" id="CACTIH010001817">
    <property type="protein sequence ID" value="CAA2964041.1"/>
    <property type="molecule type" value="Genomic_DNA"/>
</dbReference>
<dbReference type="Gramene" id="OE9A005405T1">
    <property type="protein sequence ID" value="OE9A005405C1"/>
    <property type="gene ID" value="OE9A005405"/>
</dbReference>
<sequence>MAAINRASIGLVAFLAIIFATAAFPAAMAQPAEQFAPAPSPTSDGTAIDQGIAYILMLVALVLTYIIH</sequence>
<evidence type="ECO:0000313" key="4">
    <source>
        <dbReference type="Proteomes" id="UP000594638"/>
    </source>
</evidence>
<reference evidence="3 4" key="1">
    <citation type="submission" date="2019-12" db="EMBL/GenBank/DDBJ databases">
        <authorList>
            <person name="Alioto T."/>
            <person name="Alioto T."/>
            <person name="Gomez Garrido J."/>
        </authorList>
    </citation>
    <scope>NUCLEOTIDE SEQUENCE [LARGE SCALE GENOMIC DNA]</scope>
</reference>
<evidence type="ECO:0000256" key="2">
    <source>
        <dbReference type="SAM" id="SignalP"/>
    </source>
</evidence>
<dbReference type="PANTHER" id="PTHR33374">
    <property type="entry name" value="ARABINOGALACTAN PROTEIN 20"/>
    <property type="match status" value="1"/>
</dbReference>
<feature type="signal peptide" evidence="2">
    <location>
        <begin position="1"/>
        <end position="29"/>
    </location>
</feature>
<comment type="caution">
    <text evidence="3">The sequence shown here is derived from an EMBL/GenBank/DDBJ whole genome shotgun (WGS) entry which is preliminary data.</text>
</comment>
<keyword evidence="4" id="KW-1185">Reference proteome</keyword>
<dbReference type="InterPro" id="IPR009424">
    <property type="entry name" value="AGP16/20/22/41"/>
</dbReference>
<dbReference type="Proteomes" id="UP000594638">
    <property type="component" value="Unassembled WGS sequence"/>
</dbReference>
<keyword evidence="1" id="KW-1133">Transmembrane helix</keyword>
<protein>
    <submittedName>
        <fullName evidence="3">Arabinogalactan peptide 20</fullName>
    </submittedName>
</protein>
<keyword evidence="1" id="KW-0472">Membrane</keyword>
<dbReference type="AlphaFoldDB" id="A0A8S0QF68"/>
<feature type="chain" id="PRO_5035798880" evidence="2">
    <location>
        <begin position="30"/>
        <end position="68"/>
    </location>
</feature>
<gene>
    <name evidence="3" type="ORF">OLEA9_A005405</name>
</gene>
<name>A0A8S0QF68_OLEEU</name>
<proteinExistence type="predicted"/>